<evidence type="ECO:0008006" key="4">
    <source>
        <dbReference type="Google" id="ProtNLM"/>
    </source>
</evidence>
<dbReference type="SUPFAM" id="SSF54001">
    <property type="entry name" value="Cysteine proteinases"/>
    <property type="match status" value="1"/>
</dbReference>
<protein>
    <recommendedName>
        <fullName evidence="4">Peptidase C48, SUMO/Sentrin/Ubl1</fullName>
    </recommendedName>
</protein>
<evidence type="ECO:0000313" key="3">
    <source>
        <dbReference type="Proteomes" id="UP000243975"/>
    </source>
</evidence>
<proteinExistence type="predicted"/>
<dbReference type="InterPro" id="IPR038765">
    <property type="entry name" value="Papain-like_cys_pep_sf"/>
</dbReference>
<dbReference type="Gramene" id="KVI03235">
    <property type="protein sequence ID" value="KVI03235"/>
    <property type="gene ID" value="Ccrd_018472"/>
</dbReference>
<accession>A0A103Y665</accession>
<reference evidence="2 3" key="1">
    <citation type="journal article" date="2016" name="Sci. Rep.">
        <title>The genome sequence of the outbreeding globe artichoke constructed de novo incorporating a phase-aware low-pass sequencing strategy of F1 progeny.</title>
        <authorList>
            <person name="Scaglione D."/>
            <person name="Reyes-Chin-Wo S."/>
            <person name="Acquadro A."/>
            <person name="Froenicke L."/>
            <person name="Portis E."/>
            <person name="Beitel C."/>
            <person name="Tirone M."/>
            <person name="Mauro R."/>
            <person name="Lo Monaco A."/>
            <person name="Mauromicale G."/>
            <person name="Faccioli P."/>
            <person name="Cattivelli L."/>
            <person name="Rieseberg L."/>
            <person name="Michelmore R."/>
            <person name="Lanteri S."/>
        </authorList>
    </citation>
    <scope>NUCLEOTIDE SEQUENCE [LARGE SCALE GENOMIC DNA]</scope>
    <source>
        <strain evidence="2">2C</strain>
    </source>
</reference>
<name>A0A103Y665_CYNCS</name>
<organism evidence="2 3">
    <name type="scientific">Cynara cardunculus var. scolymus</name>
    <name type="common">Globe artichoke</name>
    <name type="synonym">Cynara scolymus</name>
    <dbReference type="NCBI Taxonomy" id="59895"/>
    <lineage>
        <taxon>Eukaryota</taxon>
        <taxon>Viridiplantae</taxon>
        <taxon>Streptophyta</taxon>
        <taxon>Embryophyta</taxon>
        <taxon>Tracheophyta</taxon>
        <taxon>Spermatophyta</taxon>
        <taxon>Magnoliopsida</taxon>
        <taxon>eudicotyledons</taxon>
        <taxon>Gunneridae</taxon>
        <taxon>Pentapetalae</taxon>
        <taxon>asterids</taxon>
        <taxon>campanulids</taxon>
        <taxon>Asterales</taxon>
        <taxon>Asteraceae</taxon>
        <taxon>Carduoideae</taxon>
        <taxon>Cardueae</taxon>
        <taxon>Carduinae</taxon>
        <taxon>Cynara</taxon>
    </lineage>
</organism>
<evidence type="ECO:0000256" key="1">
    <source>
        <dbReference type="SAM" id="MobiDB-lite"/>
    </source>
</evidence>
<dbReference type="Proteomes" id="UP000243975">
    <property type="component" value="Unassembled WGS sequence"/>
</dbReference>
<dbReference type="EMBL" id="LEKV01002402">
    <property type="protein sequence ID" value="KVI03235.1"/>
    <property type="molecule type" value="Genomic_DNA"/>
</dbReference>
<keyword evidence="3" id="KW-1185">Reference proteome</keyword>
<comment type="caution">
    <text evidence="2">The sequence shown here is derived from an EMBL/GenBank/DDBJ whole genome shotgun (WGS) entry which is preliminary data.</text>
</comment>
<sequence length="362" mass="41660">MCKRGGVNVDRYRSGNSERPIDSYGDIEPPAFDLGISPSHKQVIASVNNSIVGVIQEIVRPTLAKRDPKLSFKLRSPYVTRVVMFDVTSDESEPVFMTPNEKTLTHQTMQSLATQSVVCKEVLDGWATVLNREERLRSNESPRRYFIPTDMDHIIRDQGLDVHQRYESFKKNVTSCTNNDKELISMRNIDLVFFPIVETSFFYIVVFNLKRPSIVIIDSENQDGIVDDIYGSSTVVLQDMMIMHLLREGHDAWKVYAEMNQDQIKTRWQSRENSVDCGVMLMRHMETYFIRRARNRSIWLRMWLTSVLLLAFLDFTTKQSGITPANGWKSCYEATRAFVMGPLSLNEERVKCIRASGDIFTG</sequence>
<feature type="region of interest" description="Disordered" evidence="1">
    <location>
        <begin position="1"/>
        <end position="24"/>
    </location>
</feature>
<dbReference type="AlphaFoldDB" id="A0A103Y665"/>
<evidence type="ECO:0000313" key="2">
    <source>
        <dbReference type="EMBL" id="KVI03235.1"/>
    </source>
</evidence>
<gene>
    <name evidence="2" type="ORF">Ccrd_018472</name>
</gene>
<dbReference type="Gene3D" id="3.40.395.10">
    <property type="entry name" value="Adenoviral Proteinase, Chain A"/>
    <property type="match status" value="1"/>
</dbReference>